<dbReference type="GO" id="GO:0005737">
    <property type="term" value="C:cytoplasm"/>
    <property type="evidence" value="ECO:0007669"/>
    <property type="project" value="UniProtKB-SubCell"/>
</dbReference>
<dbReference type="EMBL" id="CP059472">
    <property type="protein sequence ID" value="QMS98456.1"/>
    <property type="molecule type" value="Genomic_DNA"/>
</dbReference>
<dbReference type="FunFam" id="3.30.1360.40:FF:000002">
    <property type="entry name" value="DNA gyrase subunit A"/>
    <property type="match status" value="1"/>
</dbReference>
<evidence type="ECO:0000256" key="6">
    <source>
        <dbReference type="ARBA" id="ARBA00023125"/>
    </source>
</evidence>
<feature type="domain" description="Topo IIA-type catalytic" evidence="12">
    <location>
        <begin position="34"/>
        <end position="500"/>
    </location>
</feature>
<keyword evidence="9" id="KW-0963">Cytoplasm</keyword>
<evidence type="ECO:0000256" key="2">
    <source>
        <dbReference type="ARBA" id="ARBA00008263"/>
    </source>
</evidence>
<dbReference type="GO" id="GO:0006261">
    <property type="term" value="P:DNA-templated DNA replication"/>
    <property type="evidence" value="ECO:0007669"/>
    <property type="project" value="UniProtKB-UniRule"/>
</dbReference>
<evidence type="ECO:0000256" key="4">
    <source>
        <dbReference type="ARBA" id="ARBA00022840"/>
    </source>
</evidence>
<evidence type="ECO:0000256" key="7">
    <source>
        <dbReference type="ARBA" id="ARBA00023235"/>
    </source>
</evidence>
<organism evidence="14 15">
    <name type="scientific">Marnyiella aurantia</name>
    <dbReference type="NCBI Taxonomy" id="2758037"/>
    <lineage>
        <taxon>Bacteria</taxon>
        <taxon>Pseudomonadati</taxon>
        <taxon>Bacteroidota</taxon>
        <taxon>Flavobacteriia</taxon>
        <taxon>Flavobacteriales</taxon>
        <taxon>Weeksellaceae</taxon>
        <taxon>Marnyiella</taxon>
    </lineage>
</organism>
<dbReference type="Gene3D" id="2.120.10.90">
    <property type="entry name" value="DNA gyrase/topoisomerase IV, subunit A, C-terminal"/>
    <property type="match status" value="1"/>
</dbReference>
<dbReference type="InterPro" id="IPR013758">
    <property type="entry name" value="Topo_IIA_A/C_ab"/>
</dbReference>
<dbReference type="PANTHER" id="PTHR43493">
    <property type="entry name" value="DNA GYRASE/TOPOISOMERASE SUBUNIT A"/>
    <property type="match status" value="1"/>
</dbReference>
<dbReference type="Proteomes" id="UP000539710">
    <property type="component" value="Unassembled WGS sequence"/>
</dbReference>
<dbReference type="SUPFAM" id="SSF56719">
    <property type="entry name" value="Type II DNA topoisomerase"/>
    <property type="match status" value="1"/>
</dbReference>
<feature type="active site" description="O-(5'-phospho-DNA)-tyrosine intermediate" evidence="9 10">
    <location>
        <position position="122"/>
    </location>
</feature>
<dbReference type="Gene3D" id="1.10.268.10">
    <property type="entry name" value="Topoisomerase, domain 3"/>
    <property type="match status" value="1"/>
</dbReference>
<dbReference type="SMART" id="SM00434">
    <property type="entry name" value="TOP4c"/>
    <property type="match status" value="1"/>
</dbReference>
<accession>A0A7D7LPY3</accession>
<dbReference type="CDD" id="cd00187">
    <property type="entry name" value="TOP4c"/>
    <property type="match status" value="1"/>
</dbReference>
<dbReference type="GO" id="GO:0009330">
    <property type="term" value="C:DNA topoisomerase type II (double strand cut, ATP-hydrolyzing) complex"/>
    <property type="evidence" value="ECO:0007669"/>
    <property type="project" value="TreeGrafter"/>
</dbReference>
<dbReference type="GO" id="GO:0034335">
    <property type="term" value="F:DNA negative supercoiling activity"/>
    <property type="evidence" value="ECO:0007669"/>
    <property type="project" value="UniProtKB-ARBA"/>
</dbReference>
<dbReference type="NCBIfam" id="NF004044">
    <property type="entry name" value="PRK05561.1"/>
    <property type="match status" value="1"/>
</dbReference>
<keyword evidence="5 9" id="KW-0799">Topoisomerase</keyword>
<dbReference type="InterPro" id="IPR035516">
    <property type="entry name" value="Gyrase/topoIV_suA_C"/>
</dbReference>
<evidence type="ECO:0000256" key="1">
    <source>
        <dbReference type="ARBA" id="ARBA00000185"/>
    </source>
</evidence>
<keyword evidence="6 9" id="KW-0238">DNA-binding</keyword>
<dbReference type="FunFam" id="3.90.199.10:FF:000001">
    <property type="entry name" value="DNA gyrase subunit A"/>
    <property type="match status" value="1"/>
</dbReference>
<evidence type="ECO:0000313" key="15">
    <source>
        <dbReference type="Proteomes" id="UP000515349"/>
    </source>
</evidence>
<dbReference type="FunFam" id="1.10.268.10:FF:000001">
    <property type="entry name" value="DNA gyrase subunit A"/>
    <property type="match status" value="1"/>
</dbReference>
<feature type="region of interest" description="Disordered" evidence="11">
    <location>
        <begin position="865"/>
        <end position="895"/>
    </location>
</feature>
<comment type="caution">
    <text evidence="9">Lacks conserved residue(s) required for the propagation of feature annotation.</text>
</comment>
<comment type="subunit">
    <text evidence="9">Heterotetramer, composed of two GyrA and two GyrB chains. In the heterotetramer, GyrA contains the active site tyrosine that forms a transient covalent intermediate with DNA, while GyrB binds cofactors and catalyzes ATP hydrolysis.</text>
</comment>
<dbReference type="GO" id="GO:0005694">
    <property type="term" value="C:chromosome"/>
    <property type="evidence" value="ECO:0007669"/>
    <property type="project" value="InterPro"/>
</dbReference>
<keyword evidence="4 9" id="KW-0067">ATP-binding</keyword>
<comment type="miscellaneous">
    <text evidence="9">Few gyrases are as efficient as E.coli at forming negative supercoils. Not all organisms have 2 type II topoisomerases; in organisms with a single type II topoisomerase this enzyme also has to decatenate newly replicated chromosomes.</text>
</comment>
<dbReference type="PROSITE" id="PS52040">
    <property type="entry name" value="TOPO_IIA"/>
    <property type="match status" value="1"/>
</dbReference>
<evidence type="ECO:0000256" key="5">
    <source>
        <dbReference type="ARBA" id="ARBA00023029"/>
    </source>
</evidence>
<dbReference type="Pfam" id="PF00521">
    <property type="entry name" value="DNA_topoisoIV"/>
    <property type="match status" value="1"/>
</dbReference>
<dbReference type="EMBL" id="JACEUX010000001">
    <property type="protein sequence ID" value="MBA5246160.1"/>
    <property type="molecule type" value="Genomic_DNA"/>
</dbReference>
<dbReference type="InterPro" id="IPR006691">
    <property type="entry name" value="GyrA/parC_rep"/>
</dbReference>
<dbReference type="FunFam" id="2.120.10.90:FF:000005">
    <property type="entry name" value="DNA topoisomerase 4 subunit A"/>
    <property type="match status" value="1"/>
</dbReference>
<dbReference type="InterPro" id="IPR013757">
    <property type="entry name" value="Topo_IIA_A_a_sf"/>
</dbReference>
<comment type="catalytic activity">
    <reaction evidence="1 9 10">
        <text>ATP-dependent breakage, passage and rejoining of double-stranded DNA.</text>
        <dbReference type="EC" id="5.6.2.2"/>
    </reaction>
</comment>
<comment type="function">
    <text evidence="9">A type II topoisomerase that negatively supercoils closed circular double-stranded (ds) DNA in an ATP-dependent manner to modulate DNA topology and maintain chromosomes in an underwound state. Negative supercoiling favors strand separation, and DNA replication, transcription, recombination and repair, all of which involve strand separation. Also able to catalyze the interconversion of other topological isomers of dsDNA rings, including catenanes and knotted rings. Type II topoisomerases break and join 2 DNA strands simultaneously in an ATP-dependent manner.</text>
</comment>
<comment type="subunit">
    <text evidence="8">Heterotetramer composed of ParC and ParE.</text>
</comment>
<feature type="compositionally biased region" description="Basic and acidic residues" evidence="11">
    <location>
        <begin position="865"/>
        <end position="880"/>
    </location>
</feature>
<keyword evidence="16" id="KW-1185">Reference proteome</keyword>
<evidence type="ECO:0000256" key="8">
    <source>
        <dbReference type="ARBA" id="ARBA00063644"/>
    </source>
</evidence>
<dbReference type="NCBIfam" id="TIGR01063">
    <property type="entry name" value="gyrA"/>
    <property type="match status" value="1"/>
</dbReference>
<comment type="subcellular location">
    <subcellularLocation>
        <location evidence="9">Cytoplasm</location>
    </subcellularLocation>
</comment>
<dbReference type="HAMAP" id="MF_01897">
    <property type="entry name" value="GyrA"/>
    <property type="match status" value="1"/>
</dbReference>
<dbReference type="KEGG" id="cbau:H1R16_00115"/>
<dbReference type="SUPFAM" id="SSF101904">
    <property type="entry name" value="GyrA/ParC C-terminal domain-like"/>
    <property type="match status" value="1"/>
</dbReference>
<dbReference type="Proteomes" id="UP000515349">
    <property type="component" value="Chromosome"/>
</dbReference>
<proteinExistence type="inferred from homology"/>
<dbReference type="InterPro" id="IPR005743">
    <property type="entry name" value="GyrA"/>
</dbReference>
<dbReference type="NCBIfam" id="NF004043">
    <property type="entry name" value="PRK05560.1"/>
    <property type="match status" value="1"/>
</dbReference>
<protein>
    <recommendedName>
        <fullName evidence="9">DNA gyrase subunit A</fullName>
        <ecNumber evidence="9">5.6.2.2</ecNumber>
    </recommendedName>
</protein>
<dbReference type="RefSeq" id="WP_181886257.1">
    <property type="nucleotide sequence ID" value="NZ_CP059472.1"/>
</dbReference>
<dbReference type="GO" id="GO:0006265">
    <property type="term" value="P:DNA topological change"/>
    <property type="evidence" value="ECO:0007669"/>
    <property type="project" value="UniProtKB-UniRule"/>
</dbReference>
<evidence type="ECO:0000313" key="13">
    <source>
        <dbReference type="EMBL" id="MBA5246160.1"/>
    </source>
</evidence>
<dbReference type="InterPro" id="IPR050220">
    <property type="entry name" value="Type_II_DNA_Topoisomerases"/>
</dbReference>
<name>A0A7D7LPY3_9FLAO</name>
<dbReference type="InterPro" id="IPR013760">
    <property type="entry name" value="Topo_IIA-like_dom_sf"/>
</dbReference>
<dbReference type="InterPro" id="IPR002205">
    <property type="entry name" value="Topo_IIA_dom_A"/>
</dbReference>
<reference evidence="14 15" key="1">
    <citation type="submission" date="2020-07" db="EMBL/GenBank/DDBJ databases">
        <title>Chryseobacterium sp.cx-624.</title>
        <authorList>
            <person name="Yang C."/>
        </authorList>
    </citation>
    <scope>NUCLEOTIDE SEQUENCE [LARGE SCALE GENOMIC DNA]</scope>
    <source>
        <strain evidence="15">cx-624</strain>
        <strain evidence="14">Cx-624</strain>
    </source>
</reference>
<dbReference type="EC" id="5.6.2.2" evidence="9"/>
<evidence type="ECO:0000256" key="3">
    <source>
        <dbReference type="ARBA" id="ARBA00022741"/>
    </source>
</evidence>
<dbReference type="GO" id="GO:0003677">
    <property type="term" value="F:DNA binding"/>
    <property type="evidence" value="ECO:0007669"/>
    <property type="project" value="UniProtKB-UniRule"/>
</dbReference>
<keyword evidence="3 9" id="KW-0547">Nucleotide-binding</keyword>
<evidence type="ECO:0000256" key="11">
    <source>
        <dbReference type="SAM" id="MobiDB-lite"/>
    </source>
</evidence>
<evidence type="ECO:0000313" key="14">
    <source>
        <dbReference type="EMBL" id="QMS98456.1"/>
    </source>
</evidence>
<gene>
    <name evidence="9 14" type="primary">gyrA</name>
    <name evidence="14" type="ORF">H1R16_00115</name>
    <name evidence="13" type="ORF">H2507_03160</name>
</gene>
<feature type="compositionally biased region" description="Acidic residues" evidence="11">
    <location>
        <begin position="881"/>
        <end position="895"/>
    </location>
</feature>
<comment type="similarity">
    <text evidence="2 9">Belongs to the type II topoisomerase GyrA/ParC subunit family.</text>
</comment>
<dbReference type="AlphaFoldDB" id="A0A7D7LPY3"/>
<evidence type="ECO:0000313" key="16">
    <source>
        <dbReference type="Proteomes" id="UP000539710"/>
    </source>
</evidence>
<reference evidence="16" key="2">
    <citation type="submission" date="2020-07" db="EMBL/GenBank/DDBJ databases">
        <title>Flavobacterium sp. xlx-214.</title>
        <authorList>
            <person name="Yang C."/>
        </authorList>
    </citation>
    <scope>NUCLEOTIDE SEQUENCE [LARGE SCALE GENOMIC DNA]</scope>
    <source>
        <strain evidence="16">CX-624</strain>
    </source>
</reference>
<evidence type="ECO:0000259" key="12">
    <source>
        <dbReference type="PROSITE" id="PS52040"/>
    </source>
</evidence>
<evidence type="ECO:0000256" key="10">
    <source>
        <dbReference type="PROSITE-ProRule" id="PRU01384"/>
    </source>
</evidence>
<keyword evidence="7 9" id="KW-0413">Isomerase</keyword>
<sequence length="895" mass="100082">MNTEGERVIPISIVDEMKSSYIDYSMSVIVSRALPDVRDGLKPVHRRVLYGMYGLNVFSNRKHLKSARIVGDVLGKYHPHGDSSVYDAMVRMAQPWSLRYPQVDGQGNFGSMDGDPPAAMRYTEARLKKISDEVLADLDKDTVDFQNNFDDSLTEPTVMPTRIPNLLVNGASGIAVGMATNMAPHNLSETVDAICAYIDDREITIDELMKHIIAPDFPTGGIIYGYDGVRDALHTGRGRVVIRAKVNFEEVHNRNAIIITEIPYQVNKAEMIARTSELVKEEKIPGIYEIRDESDRRGMRIVYELKNDAIPNVVLNLLYKYTALQTSFSVNNIALVHGRPEQLNVKDIIHHFVEHRHEVVIRRTEYELKKAKERAHILEGFMKVIATQASLDKAIAIIRNSANPADAKDGLIAEFELSDLQAQAILDLRLARLTGMELDKIRAEYEEIMNMIRDFEDILANESRRFGIIKTEMLEIKEKYGDERRTEIDYAGGDMSIEDFIPNESVVVTISHAGYIKRTLLSEYRVQSRGGVGNKAATTRDEDFLEYIVSATNHQYMLFFTEKGKCYWLRVFEIPEGSKISKGRAIQNLINIEPDDKVKAYIRTNDLKDEEYVNQMNVVMITRNGTVKKTSLEAYSRPRTNGINAIEIRDNDQLLGARLTDGTSEIMIATKNGKCIRFPEEKARAVGRGSIGVRGIALEDNDEVIGMIVANDVANESVLVVSEKGYGKRSAVEDYRITNRGGKGVITLNITEKTGSLIAIQNVKDGDGLMIINKSGVAIRMGVDELRIMGRNTQGVKVINLKASDEIAAIAKVEMDKEVEEAEALDSDGLPSAVISDQVEYSDVPLSGDNSVSNMGDENFLRQVEKDEEKEQQEFLKEDGSDAEDNSADEEGSDS</sequence>
<dbReference type="GO" id="GO:0005524">
    <property type="term" value="F:ATP binding"/>
    <property type="evidence" value="ECO:0007669"/>
    <property type="project" value="UniProtKB-UniRule"/>
</dbReference>
<evidence type="ECO:0000256" key="9">
    <source>
        <dbReference type="HAMAP-Rule" id="MF_01897"/>
    </source>
</evidence>
<reference evidence="13" key="3">
    <citation type="submission" date="2020-07" db="EMBL/GenBank/DDBJ databases">
        <authorList>
            <person name="Yang C."/>
        </authorList>
    </citation>
    <scope>NUCLEOTIDE SEQUENCE</scope>
    <source>
        <strain evidence="13">Cx-624</strain>
    </source>
</reference>
<dbReference type="Gene3D" id="3.90.199.10">
    <property type="entry name" value="Topoisomerase II, domain 5"/>
    <property type="match status" value="1"/>
</dbReference>
<dbReference type="Gene3D" id="3.30.1360.40">
    <property type="match status" value="1"/>
</dbReference>
<dbReference type="Pfam" id="PF03989">
    <property type="entry name" value="DNA_gyraseA_C"/>
    <property type="match status" value="6"/>
</dbReference>
<dbReference type="PANTHER" id="PTHR43493:SF5">
    <property type="entry name" value="DNA GYRASE SUBUNIT A, CHLOROPLASTIC_MITOCHONDRIAL"/>
    <property type="match status" value="1"/>
</dbReference>